<feature type="transmembrane region" description="Helical" evidence="10">
    <location>
        <begin position="21"/>
        <end position="48"/>
    </location>
</feature>
<evidence type="ECO:0000259" key="13">
    <source>
        <dbReference type="Pfam" id="PF13796"/>
    </source>
</evidence>
<evidence type="ECO:0000256" key="5">
    <source>
        <dbReference type="ARBA" id="ARBA00022741"/>
    </source>
</evidence>
<feature type="domain" description="Signal transduction histidine kinase subgroup 3 dimerisation and phosphoacceptor" evidence="12">
    <location>
        <begin position="229"/>
        <end position="296"/>
    </location>
</feature>
<dbReference type="Pfam" id="PF13796">
    <property type="entry name" value="Sensor"/>
    <property type="match status" value="1"/>
</dbReference>
<dbReference type="GO" id="GO:0016301">
    <property type="term" value="F:kinase activity"/>
    <property type="evidence" value="ECO:0007669"/>
    <property type="project" value="UniProtKB-KW"/>
</dbReference>
<evidence type="ECO:0000256" key="8">
    <source>
        <dbReference type="ARBA" id="ARBA00023012"/>
    </source>
</evidence>
<keyword evidence="7" id="KW-0067">ATP-binding</keyword>
<feature type="domain" description="Histidine kinase/HSP90-like ATPase" evidence="11">
    <location>
        <begin position="338"/>
        <end position="422"/>
    </location>
</feature>
<feature type="domain" description="Putative sensor" evidence="13">
    <location>
        <begin position="29"/>
        <end position="194"/>
    </location>
</feature>
<proteinExistence type="predicted"/>
<dbReference type="PANTHER" id="PTHR24421:SF10">
    <property type="entry name" value="NITRATE_NITRITE SENSOR PROTEIN NARQ"/>
    <property type="match status" value="1"/>
</dbReference>
<dbReference type="EC" id="2.7.13.3" evidence="2"/>
<feature type="compositionally biased region" description="Basic and acidic residues" evidence="9">
    <location>
        <begin position="372"/>
        <end position="381"/>
    </location>
</feature>
<name>A0ABV7WKK0_9MICO</name>
<dbReference type="Gene3D" id="1.20.5.1930">
    <property type="match status" value="1"/>
</dbReference>
<keyword evidence="10" id="KW-1133">Transmembrane helix</keyword>
<reference evidence="15" key="1">
    <citation type="journal article" date="2019" name="Int. J. Syst. Evol. Microbiol.">
        <title>The Global Catalogue of Microorganisms (GCM) 10K type strain sequencing project: providing services to taxonomists for standard genome sequencing and annotation.</title>
        <authorList>
            <consortium name="The Broad Institute Genomics Platform"/>
            <consortium name="The Broad Institute Genome Sequencing Center for Infectious Disease"/>
            <person name="Wu L."/>
            <person name="Ma J."/>
        </authorList>
    </citation>
    <scope>NUCLEOTIDE SEQUENCE [LARGE SCALE GENOMIC DNA]</scope>
    <source>
        <strain evidence="15">NCAIM B.02333</strain>
    </source>
</reference>
<keyword evidence="10" id="KW-0472">Membrane</keyword>
<keyword evidence="15" id="KW-1185">Reference proteome</keyword>
<evidence type="ECO:0000256" key="9">
    <source>
        <dbReference type="SAM" id="MobiDB-lite"/>
    </source>
</evidence>
<dbReference type="InterPro" id="IPR011712">
    <property type="entry name" value="Sig_transdc_His_kin_sub3_dim/P"/>
</dbReference>
<evidence type="ECO:0000256" key="1">
    <source>
        <dbReference type="ARBA" id="ARBA00000085"/>
    </source>
</evidence>
<evidence type="ECO:0000256" key="3">
    <source>
        <dbReference type="ARBA" id="ARBA00022553"/>
    </source>
</evidence>
<dbReference type="EMBL" id="JBHRWW010000023">
    <property type="protein sequence ID" value="MFC3690416.1"/>
    <property type="molecule type" value="Genomic_DNA"/>
</dbReference>
<dbReference type="SUPFAM" id="SSF55874">
    <property type="entry name" value="ATPase domain of HSP90 chaperone/DNA topoisomerase II/histidine kinase"/>
    <property type="match status" value="1"/>
</dbReference>
<evidence type="ECO:0000256" key="6">
    <source>
        <dbReference type="ARBA" id="ARBA00022777"/>
    </source>
</evidence>
<dbReference type="Pfam" id="PF07730">
    <property type="entry name" value="HisKA_3"/>
    <property type="match status" value="1"/>
</dbReference>
<evidence type="ECO:0000256" key="2">
    <source>
        <dbReference type="ARBA" id="ARBA00012438"/>
    </source>
</evidence>
<keyword evidence="3" id="KW-0597">Phosphoprotein</keyword>
<dbReference type="InterPro" id="IPR003594">
    <property type="entry name" value="HATPase_dom"/>
</dbReference>
<dbReference type="PANTHER" id="PTHR24421">
    <property type="entry name" value="NITRATE/NITRITE SENSOR PROTEIN NARX-RELATED"/>
    <property type="match status" value="1"/>
</dbReference>
<feature type="region of interest" description="Disordered" evidence="9">
    <location>
        <begin position="425"/>
        <end position="476"/>
    </location>
</feature>
<evidence type="ECO:0000313" key="15">
    <source>
        <dbReference type="Proteomes" id="UP001595685"/>
    </source>
</evidence>
<evidence type="ECO:0000259" key="11">
    <source>
        <dbReference type="Pfam" id="PF02518"/>
    </source>
</evidence>
<feature type="transmembrane region" description="Helical" evidence="10">
    <location>
        <begin position="54"/>
        <end position="76"/>
    </location>
</feature>
<dbReference type="RefSeq" id="WP_340294177.1">
    <property type="nucleotide sequence ID" value="NZ_JBBEOI010000142.1"/>
</dbReference>
<keyword evidence="10" id="KW-0812">Transmembrane</keyword>
<comment type="caution">
    <text evidence="14">The sequence shown here is derived from an EMBL/GenBank/DDBJ whole genome shotgun (WGS) entry which is preliminary data.</text>
</comment>
<keyword evidence="6 14" id="KW-0418">Kinase</keyword>
<dbReference type="CDD" id="cd16917">
    <property type="entry name" value="HATPase_UhpB-NarQ-NarX-like"/>
    <property type="match status" value="1"/>
</dbReference>
<evidence type="ECO:0000313" key="14">
    <source>
        <dbReference type="EMBL" id="MFC3690416.1"/>
    </source>
</evidence>
<feature type="transmembrane region" description="Helical" evidence="10">
    <location>
        <begin position="114"/>
        <end position="144"/>
    </location>
</feature>
<dbReference type="InterPro" id="IPR050482">
    <property type="entry name" value="Sensor_HK_TwoCompSys"/>
</dbReference>
<dbReference type="Pfam" id="PF02518">
    <property type="entry name" value="HATPase_c"/>
    <property type="match status" value="1"/>
</dbReference>
<dbReference type="Gene3D" id="3.30.565.10">
    <property type="entry name" value="Histidine kinase-like ATPase, C-terminal domain"/>
    <property type="match status" value="1"/>
</dbReference>
<keyword evidence="4" id="KW-0808">Transferase</keyword>
<gene>
    <name evidence="14" type="ORF">ACFOLH_18865</name>
</gene>
<evidence type="ECO:0000256" key="4">
    <source>
        <dbReference type="ARBA" id="ARBA00022679"/>
    </source>
</evidence>
<sequence length="476" mass="49531">MTTAPPAEPGRRRRALASTWLRGWGALVHLVLDLLLAGVFLAVVLSVVGTALTGALLVGLPFLAVMLAVAFCMVGAERWRIAVFLGTWVPPMERRPRHLPAWRRVLLDPRPWRALLYLTLVSLWGLTGGLLVTGLLLLGVVALFAPALPEGTVVAGLAVPEALLWPAAVAGVALLLVLPFLAWLFGRVDVALARLSISSDPAARVAELSARVDTLTETRERAIDSVEAERRRIERDLHDGPQQRLVAIAMDLGMARQRLRTDPGGVEELLDRAHSSAKEAVADLRRVARGIHPPVLTDRGLDAALSALAARSPVPVSVNVRPGPRPQARLEAIAYFSVSEALTNVAKHSGAASARVDVSTRLVDGREVLEATVTDDGHGGADPRQGTGLTGLRDRVRAVDGEVLVSSPPGGPTVLTVRLPLAGAAGTTPAQAGPGTAGPSAGRAAPPAAPAAATSQGSTSTGTAVTAPMTTTGGTP</sequence>
<protein>
    <recommendedName>
        <fullName evidence="2">histidine kinase</fullName>
        <ecNumber evidence="2">2.7.13.3</ecNumber>
    </recommendedName>
</protein>
<evidence type="ECO:0000259" key="12">
    <source>
        <dbReference type="Pfam" id="PF07730"/>
    </source>
</evidence>
<comment type="catalytic activity">
    <reaction evidence="1">
        <text>ATP + protein L-histidine = ADP + protein N-phospho-L-histidine.</text>
        <dbReference type="EC" id="2.7.13.3"/>
    </reaction>
</comment>
<feature type="region of interest" description="Disordered" evidence="9">
    <location>
        <begin position="372"/>
        <end position="391"/>
    </location>
</feature>
<dbReference type="InterPro" id="IPR025828">
    <property type="entry name" value="Put_sensor_dom"/>
</dbReference>
<keyword evidence="5" id="KW-0547">Nucleotide-binding</keyword>
<evidence type="ECO:0000256" key="10">
    <source>
        <dbReference type="SAM" id="Phobius"/>
    </source>
</evidence>
<feature type="transmembrane region" description="Helical" evidence="10">
    <location>
        <begin position="164"/>
        <end position="185"/>
    </location>
</feature>
<keyword evidence="8" id="KW-0902">Two-component regulatory system</keyword>
<accession>A0ABV7WKK0</accession>
<dbReference type="Proteomes" id="UP001595685">
    <property type="component" value="Unassembled WGS sequence"/>
</dbReference>
<organism evidence="14 15">
    <name type="scientific">Aquipuribacter hungaricus</name>
    <dbReference type="NCBI Taxonomy" id="545624"/>
    <lineage>
        <taxon>Bacteria</taxon>
        <taxon>Bacillati</taxon>
        <taxon>Actinomycetota</taxon>
        <taxon>Actinomycetes</taxon>
        <taxon>Micrococcales</taxon>
        <taxon>Intrasporangiaceae</taxon>
        <taxon>Aquipuribacter</taxon>
    </lineage>
</organism>
<dbReference type="InterPro" id="IPR036890">
    <property type="entry name" value="HATPase_C_sf"/>
</dbReference>
<evidence type="ECO:0000256" key="7">
    <source>
        <dbReference type="ARBA" id="ARBA00022840"/>
    </source>
</evidence>